<organism evidence="2 3">
    <name type="scientific">Cymbomonas tetramitiformis</name>
    <dbReference type="NCBI Taxonomy" id="36881"/>
    <lineage>
        <taxon>Eukaryota</taxon>
        <taxon>Viridiplantae</taxon>
        <taxon>Chlorophyta</taxon>
        <taxon>Pyramimonadophyceae</taxon>
        <taxon>Pyramimonadales</taxon>
        <taxon>Pyramimonadaceae</taxon>
        <taxon>Cymbomonas</taxon>
    </lineage>
</organism>
<accession>A0AAE0BAB4</accession>
<dbReference type="Proteomes" id="UP001190700">
    <property type="component" value="Unassembled WGS sequence"/>
</dbReference>
<evidence type="ECO:0000313" key="2">
    <source>
        <dbReference type="EMBL" id="KAK3232933.1"/>
    </source>
</evidence>
<proteinExistence type="predicted"/>
<sequence>METRKKTARRKLLKESELDSSIRLLDAVRDSPTCRTPPVPVTAAPTALDDDDSKAAREKYEEAKDIVNGIYPKGRHRKCAKAIRQHQLGESYFDNSTEVSKRVKVIVALNKSEIATAGLDADVFDFDHPNLGVQRFVNALVYDTLTYIVEPDTVACAYLIGTDSAVDRDGRRALVDLIKGCVPISVWQKHQAEHSALLYPARVDPRHILVMDGAATGSRESGGRLDAHGCDAQGAAVGKP</sequence>
<reference evidence="2 3" key="1">
    <citation type="journal article" date="2015" name="Genome Biol. Evol.">
        <title>Comparative Genomics of a Bacterivorous Green Alga Reveals Evolutionary Causalities and Consequences of Phago-Mixotrophic Mode of Nutrition.</title>
        <authorList>
            <person name="Burns J.A."/>
            <person name="Paasch A."/>
            <person name="Narechania A."/>
            <person name="Kim E."/>
        </authorList>
    </citation>
    <scope>NUCLEOTIDE SEQUENCE [LARGE SCALE GENOMIC DNA]</scope>
    <source>
        <strain evidence="2 3">PLY_AMNH</strain>
    </source>
</reference>
<comment type="caution">
    <text evidence="2">The sequence shown here is derived from an EMBL/GenBank/DDBJ whole genome shotgun (WGS) entry which is preliminary data.</text>
</comment>
<dbReference type="AlphaFoldDB" id="A0AAE0BAB4"/>
<protein>
    <submittedName>
        <fullName evidence="2">Uncharacterized protein</fullName>
    </submittedName>
</protein>
<feature type="region of interest" description="Disordered" evidence="1">
    <location>
        <begin position="33"/>
        <end position="52"/>
    </location>
</feature>
<keyword evidence="3" id="KW-1185">Reference proteome</keyword>
<gene>
    <name evidence="2" type="ORF">CYMTET_56737</name>
</gene>
<evidence type="ECO:0000313" key="3">
    <source>
        <dbReference type="Proteomes" id="UP001190700"/>
    </source>
</evidence>
<dbReference type="EMBL" id="LGRX02035848">
    <property type="protein sequence ID" value="KAK3232933.1"/>
    <property type="molecule type" value="Genomic_DNA"/>
</dbReference>
<name>A0AAE0BAB4_9CHLO</name>
<evidence type="ECO:0000256" key="1">
    <source>
        <dbReference type="SAM" id="MobiDB-lite"/>
    </source>
</evidence>